<dbReference type="STRING" id="1314790.A0A1Y1XIH3"/>
<dbReference type="GO" id="GO:0008270">
    <property type="term" value="F:zinc ion binding"/>
    <property type="evidence" value="ECO:0007669"/>
    <property type="project" value="UniProtKB-KW"/>
</dbReference>
<keyword evidence="13" id="KW-1185">Reference proteome</keyword>
<keyword evidence="10" id="KW-0732">Signal</keyword>
<dbReference type="SUPFAM" id="SSF57850">
    <property type="entry name" value="RING/U-box"/>
    <property type="match status" value="1"/>
</dbReference>
<keyword evidence="2 9" id="KW-0812">Transmembrane</keyword>
<evidence type="ECO:0000256" key="2">
    <source>
        <dbReference type="ARBA" id="ARBA00022692"/>
    </source>
</evidence>
<dbReference type="SMART" id="SM00184">
    <property type="entry name" value="RING"/>
    <property type="match status" value="1"/>
</dbReference>
<dbReference type="FunCoup" id="A0A1Y1XIH3">
    <property type="interactions" value="559"/>
</dbReference>
<accession>A0A1Y1XIH3</accession>
<evidence type="ECO:0000256" key="8">
    <source>
        <dbReference type="PROSITE-ProRule" id="PRU00175"/>
    </source>
</evidence>
<evidence type="ECO:0000256" key="9">
    <source>
        <dbReference type="SAM" id="Phobius"/>
    </source>
</evidence>
<dbReference type="OrthoDB" id="8062037at2759"/>
<dbReference type="PANTHER" id="PTHR47168">
    <property type="entry name" value="RING ZINC FINGER DOMAIN SUPERFAMILY PROTEIN-RELATED"/>
    <property type="match status" value="1"/>
</dbReference>
<feature type="transmembrane region" description="Helical" evidence="9">
    <location>
        <begin position="219"/>
        <end position="241"/>
    </location>
</feature>
<proteinExistence type="predicted"/>
<evidence type="ECO:0000313" key="12">
    <source>
        <dbReference type="EMBL" id="ORX85164.1"/>
    </source>
</evidence>
<keyword evidence="4 8" id="KW-0863">Zinc-finger</keyword>
<evidence type="ECO:0000313" key="13">
    <source>
        <dbReference type="Proteomes" id="UP000193498"/>
    </source>
</evidence>
<sequence>MILKRALRSPWACNRNTLSLVYLILSLAATSQADLFGPSQPIIRQEVVYYLTNATVVRLDKTTPSFEYSANIKQIPATPNPPKDGLQGLLYLQNDPCITQDSSGSSPALSSSNLGSISRVALLPLSNCTIEWKVMRAQNDKALAAIIFSESREPLNLDSLSFPSPVVIPIFVVDPEVGIQLFNDLTRPSSISNGNTTSGDWVKKLRVTLYPHEHFFPGIWEFTLIIVVVLLILSLATSVAMHCHLYRLRRNYAQRTEATENTEMTVLHKGYLDSLPILLYNSEQHKTLQRYSHVGQQEGPPKLPNTMHTKLMIPPALYLQQDRTTQASHTSIESNPVCAICLEDFVDGEEIRQLPCHHDYHVTCIDPWLTTKSGTCPMCKCRVPPPSTTTVPHEEPPNSDRHWFSSITSMCGPCAGMFS</sequence>
<comment type="subcellular location">
    <subcellularLocation>
        <location evidence="1">Membrane</location>
        <topology evidence="1">Single-pass membrane protein</topology>
    </subcellularLocation>
</comment>
<reference evidence="12 13" key="1">
    <citation type="submission" date="2016-07" db="EMBL/GenBank/DDBJ databases">
        <title>Pervasive Adenine N6-methylation of Active Genes in Fungi.</title>
        <authorList>
            <consortium name="DOE Joint Genome Institute"/>
            <person name="Mondo S.J."/>
            <person name="Dannebaum R.O."/>
            <person name="Kuo R.C."/>
            <person name="Labutti K."/>
            <person name="Haridas S."/>
            <person name="Kuo A."/>
            <person name="Salamov A."/>
            <person name="Ahrendt S.R."/>
            <person name="Lipzen A."/>
            <person name="Sullivan W."/>
            <person name="Andreopoulos W.B."/>
            <person name="Clum A."/>
            <person name="Lindquist E."/>
            <person name="Daum C."/>
            <person name="Ramamoorthy G.K."/>
            <person name="Gryganskyi A."/>
            <person name="Culley D."/>
            <person name="Magnuson J.K."/>
            <person name="James T.Y."/>
            <person name="O'Malley M.A."/>
            <person name="Stajich J.E."/>
            <person name="Spatafora J.W."/>
            <person name="Visel A."/>
            <person name="Grigoriev I.V."/>
        </authorList>
    </citation>
    <scope>NUCLEOTIDE SEQUENCE [LARGE SCALE GENOMIC DNA]</scope>
    <source>
        <strain evidence="12 13">CBS 931.73</strain>
    </source>
</reference>
<name>A0A1Y1XIH3_9FUNG</name>
<dbReference type="Pfam" id="PF13639">
    <property type="entry name" value="zf-RING_2"/>
    <property type="match status" value="1"/>
</dbReference>
<evidence type="ECO:0000256" key="5">
    <source>
        <dbReference type="ARBA" id="ARBA00022833"/>
    </source>
</evidence>
<dbReference type="PROSITE" id="PS50089">
    <property type="entry name" value="ZF_RING_2"/>
    <property type="match status" value="1"/>
</dbReference>
<keyword evidence="6 9" id="KW-1133">Transmembrane helix</keyword>
<keyword evidence="3" id="KW-0479">Metal-binding</keyword>
<keyword evidence="5" id="KW-0862">Zinc</keyword>
<evidence type="ECO:0000256" key="6">
    <source>
        <dbReference type="ARBA" id="ARBA00022989"/>
    </source>
</evidence>
<evidence type="ECO:0000256" key="7">
    <source>
        <dbReference type="ARBA" id="ARBA00023136"/>
    </source>
</evidence>
<organism evidence="12 13">
    <name type="scientific">Basidiobolus meristosporus CBS 931.73</name>
    <dbReference type="NCBI Taxonomy" id="1314790"/>
    <lineage>
        <taxon>Eukaryota</taxon>
        <taxon>Fungi</taxon>
        <taxon>Fungi incertae sedis</taxon>
        <taxon>Zoopagomycota</taxon>
        <taxon>Entomophthoromycotina</taxon>
        <taxon>Basidiobolomycetes</taxon>
        <taxon>Basidiobolales</taxon>
        <taxon>Basidiobolaceae</taxon>
        <taxon>Basidiobolus</taxon>
    </lineage>
</organism>
<dbReference type="AlphaFoldDB" id="A0A1Y1XIH3"/>
<evidence type="ECO:0000256" key="1">
    <source>
        <dbReference type="ARBA" id="ARBA00004167"/>
    </source>
</evidence>
<dbReference type="Gene3D" id="3.50.30.30">
    <property type="match status" value="1"/>
</dbReference>
<dbReference type="EMBL" id="MCFE01000595">
    <property type="protein sequence ID" value="ORX85164.1"/>
    <property type="molecule type" value="Genomic_DNA"/>
</dbReference>
<dbReference type="InParanoid" id="A0A1Y1XIH3"/>
<evidence type="ECO:0000259" key="11">
    <source>
        <dbReference type="PROSITE" id="PS50089"/>
    </source>
</evidence>
<evidence type="ECO:0000256" key="4">
    <source>
        <dbReference type="ARBA" id="ARBA00022771"/>
    </source>
</evidence>
<dbReference type="CDD" id="cd16454">
    <property type="entry name" value="RING-H2_PA-TM-RING"/>
    <property type="match status" value="1"/>
</dbReference>
<dbReference type="Gene3D" id="3.30.40.10">
    <property type="entry name" value="Zinc/RING finger domain, C3HC4 (zinc finger)"/>
    <property type="match status" value="1"/>
</dbReference>
<dbReference type="PANTHER" id="PTHR47168:SF1">
    <property type="entry name" value="OS02G0798600 PROTEIN"/>
    <property type="match status" value="1"/>
</dbReference>
<dbReference type="GO" id="GO:0016020">
    <property type="term" value="C:membrane"/>
    <property type="evidence" value="ECO:0007669"/>
    <property type="project" value="UniProtKB-SubCell"/>
</dbReference>
<dbReference type="InterPro" id="IPR001841">
    <property type="entry name" value="Znf_RING"/>
</dbReference>
<feature type="domain" description="RING-type" evidence="11">
    <location>
        <begin position="338"/>
        <end position="380"/>
    </location>
</feature>
<protein>
    <recommendedName>
        <fullName evidence="11">RING-type domain-containing protein</fullName>
    </recommendedName>
</protein>
<feature type="signal peptide" evidence="10">
    <location>
        <begin position="1"/>
        <end position="33"/>
    </location>
</feature>
<dbReference type="Proteomes" id="UP000193498">
    <property type="component" value="Unassembled WGS sequence"/>
</dbReference>
<dbReference type="InterPro" id="IPR013083">
    <property type="entry name" value="Znf_RING/FYVE/PHD"/>
</dbReference>
<dbReference type="InterPro" id="IPR051653">
    <property type="entry name" value="E3_ligase_sorting_rcpt"/>
</dbReference>
<dbReference type="SMART" id="SM00744">
    <property type="entry name" value="RINGv"/>
    <property type="match status" value="1"/>
</dbReference>
<comment type="caution">
    <text evidence="12">The sequence shown here is derived from an EMBL/GenBank/DDBJ whole genome shotgun (WGS) entry which is preliminary data.</text>
</comment>
<evidence type="ECO:0000256" key="10">
    <source>
        <dbReference type="SAM" id="SignalP"/>
    </source>
</evidence>
<evidence type="ECO:0000256" key="3">
    <source>
        <dbReference type="ARBA" id="ARBA00022723"/>
    </source>
</evidence>
<feature type="chain" id="PRO_5011988117" description="RING-type domain-containing protein" evidence="10">
    <location>
        <begin position="34"/>
        <end position="419"/>
    </location>
</feature>
<gene>
    <name evidence="12" type="ORF">K493DRAFT_341833</name>
</gene>
<keyword evidence="7 9" id="KW-0472">Membrane</keyword>
<dbReference type="InterPro" id="IPR011016">
    <property type="entry name" value="Znf_RING-CH"/>
</dbReference>